<accession>A0A652KPN1</accession>
<evidence type="ECO:0000313" key="2">
    <source>
        <dbReference type="EMBL" id="TXS25617.1"/>
    </source>
</evidence>
<dbReference type="EMBL" id="RDBM01000037">
    <property type="protein sequence ID" value="TXS25617.1"/>
    <property type="molecule type" value="Genomic_DNA"/>
</dbReference>
<feature type="region of interest" description="Disordered" evidence="1">
    <location>
        <begin position="259"/>
        <end position="334"/>
    </location>
</feature>
<feature type="compositionally biased region" description="Basic residues" evidence="1">
    <location>
        <begin position="325"/>
        <end position="334"/>
    </location>
</feature>
<organism evidence="2">
    <name type="scientific">Streptomyces sp. gb1(2016)</name>
    <dbReference type="NCBI Taxonomy" id="1828321"/>
    <lineage>
        <taxon>Bacteria</taxon>
        <taxon>Bacillati</taxon>
        <taxon>Actinomycetota</taxon>
        <taxon>Actinomycetes</taxon>
        <taxon>Kitasatosporales</taxon>
        <taxon>Streptomycetaceae</taxon>
        <taxon>Streptomyces</taxon>
    </lineage>
</organism>
<dbReference type="Pfam" id="PF19934">
    <property type="entry name" value="DUF6397"/>
    <property type="match status" value="1"/>
</dbReference>
<protein>
    <submittedName>
        <fullName evidence="2">Uncharacterized protein</fullName>
    </submittedName>
</protein>
<evidence type="ECO:0000256" key="1">
    <source>
        <dbReference type="SAM" id="MobiDB-lite"/>
    </source>
</evidence>
<dbReference type="InterPro" id="IPR045652">
    <property type="entry name" value="DUF6397"/>
</dbReference>
<sequence>MTVTEATRTRTAGATPGCVPAGRAAQELTLKRGEFDLAVHLGLIAVEPAAPGGRPRIRQQEIDRLRGLPGFPGSLRDQVRTAGTAEAATLLGVRPVRFTGLARIGCVTPAAFYLNRYRAVVWLYLVDDLLAFAAREPDLITGKSPAGMRTMLDAGVDRRARNWRSRRIDRLLSRAEDPWTRAALQASALDPVQLAEVVEDPYERAYLARVQPDSVFGRPGSVSGREAMERLMLADDPDEILWHRVNLTLELERARELRPAPRPGYDTGFHPVRSGPTPSRLARSRLAADRPAAGLPVPASPQAGPSPRRPAGRPGAGRGLLVRIGLRRPGRGDR</sequence>
<proteinExistence type="predicted"/>
<comment type="caution">
    <text evidence="2">The sequence shown here is derived from an EMBL/GenBank/DDBJ whole genome shotgun (WGS) entry which is preliminary data.</text>
</comment>
<dbReference type="AlphaFoldDB" id="A0A652KPN1"/>
<name>A0A652KPN1_9ACTN</name>
<gene>
    <name evidence="2" type="ORF">EAO74_35820</name>
</gene>
<reference evidence="2" key="1">
    <citation type="submission" date="2018-10" db="EMBL/GenBank/DDBJ databases">
        <authorList>
            <person name="Hariharan J."/>
            <person name="Choudoir M.J."/>
            <person name="Diebold P."/>
            <person name="Panke-Buisse K."/>
            <person name="Campbell A.N."/>
            <person name="Buckley D.H."/>
        </authorList>
    </citation>
    <scope>NUCLEOTIDE SEQUENCE</scope>
    <source>
        <strain evidence="2">Gb1</strain>
    </source>
</reference>
<feature type="compositionally biased region" description="Low complexity" evidence="1">
    <location>
        <begin position="278"/>
        <end position="293"/>
    </location>
</feature>